<gene>
    <name evidence="2" type="ORF">IFM12276_27820</name>
</gene>
<dbReference type="RefSeq" id="WP_281879927.1">
    <property type="nucleotide sequence ID" value="NZ_AP026978.1"/>
</dbReference>
<evidence type="ECO:0000259" key="1">
    <source>
        <dbReference type="Pfam" id="PF13460"/>
    </source>
</evidence>
<proteinExistence type="predicted"/>
<dbReference type="Proteomes" id="UP001317870">
    <property type="component" value="Chromosome"/>
</dbReference>
<reference evidence="2 3" key="1">
    <citation type="submission" date="2022-11" db="EMBL/GenBank/DDBJ databases">
        <title>Genome Sequencing of Nocardia sp. ON39_IFM12276 and assembly.</title>
        <authorList>
            <person name="Shimojima M."/>
            <person name="Toyokawa M."/>
            <person name="Uesaka K."/>
        </authorList>
    </citation>
    <scope>NUCLEOTIDE SEQUENCE [LARGE SCALE GENOMIC DNA]</scope>
    <source>
        <strain evidence="2 3">IFM 12276</strain>
    </source>
</reference>
<feature type="domain" description="NAD(P)-binding" evidence="1">
    <location>
        <begin position="7"/>
        <end position="120"/>
    </location>
</feature>
<dbReference type="SUPFAM" id="SSF51735">
    <property type="entry name" value="NAD(P)-binding Rossmann-fold domains"/>
    <property type="match status" value="1"/>
</dbReference>
<name>A0ABM8CXL5_9NOCA</name>
<dbReference type="EMBL" id="AP026978">
    <property type="protein sequence ID" value="BDT99753.1"/>
    <property type="molecule type" value="Genomic_DNA"/>
</dbReference>
<evidence type="ECO:0000313" key="2">
    <source>
        <dbReference type="EMBL" id="BDT99753.1"/>
    </source>
</evidence>
<protein>
    <submittedName>
        <fullName evidence="2">Nucleoside-diphosphate sugar epimerase</fullName>
    </submittedName>
</protein>
<dbReference type="InterPro" id="IPR036291">
    <property type="entry name" value="NAD(P)-bd_dom_sf"/>
</dbReference>
<dbReference type="Pfam" id="PF13460">
    <property type="entry name" value="NAD_binding_10"/>
    <property type="match status" value="1"/>
</dbReference>
<organism evidence="2 3">
    <name type="scientific">Nocardia sputorum</name>
    <dbReference type="NCBI Taxonomy" id="2984338"/>
    <lineage>
        <taxon>Bacteria</taxon>
        <taxon>Bacillati</taxon>
        <taxon>Actinomycetota</taxon>
        <taxon>Actinomycetes</taxon>
        <taxon>Mycobacteriales</taxon>
        <taxon>Nocardiaceae</taxon>
        <taxon>Nocardia</taxon>
    </lineage>
</organism>
<keyword evidence="3" id="KW-1185">Reference proteome</keyword>
<dbReference type="InterPro" id="IPR016040">
    <property type="entry name" value="NAD(P)-bd_dom"/>
</dbReference>
<evidence type="ECO:0000313" key="3">
    <source>
        <dbReference type="Proteomes" id="UP001317870"/>
    </source>
</evidence>
<dbReference type="Gene3D" id="3.40.50.720">
    <property type="entry name" value="NAD(P)-binding Rossmann-like Domain"/>
    <property type="match status" value="1"/>
</dbReference>
<accession>A0ABM8CXL5</accession>
<sequence>MRVAVAGASGRIGRDVTDVLRTQGHEVVEISRTVGVDVRTGAGLADALAGVDVVVDAINAATTETEAVTEFFRTVARNIQRAAAAAGVRRIVLVSIIGIDRFTAGHYAGKLAQENAYREGPVPVRILRAAQFHEFTEMMLDWTTRGDTAYVPKYRAQLVAARTVAEQLAHLAVAETAPESVEIAGPEELNLAAAAADVAARRGEPARVEEIVDLDDPDHELQADGALLPGPGAILAGPTFQQWLTRKYPAQP</sequence>